<evidence type="ECO:0000313" key="4">
    <source>
        <dbReference type="Proteomes" id="UP000662185"/>
    </source>
</evidence>
<proteinExistence type="predicted"/>
<evidence type="ECO:0000259" key="1">
    <source>
        <dbReference type="Pfam" id="PF01656"/>
    </source>
</evidence>
<dbReference type="InterPro" id="IPR007560">
    <property type="entry name" value="Restrct_endonuc_IV_Mrr"/>
</dbReference>
<dbReference type="RefSeq" id="WP_190564728.1">
    <property type="nucleotide sequence ID" value="NZ_JACJQU010000026.1"/>
</dbReference>
<dbReference type="PANTHER" id="PTHR13696">
    <property type="entry name" value="P-LOOP CONTAINING NUCLEOSIDE TRIPHOSPHATE HYDROLASE"/>
    <property type="match status" value="1"/>
</dbReference>
<dbReference type="AlphaFoldDB" id="A0A926WL65"/>
<dbReference type="Proteomes" id="UP000662185">
    <property type="component" value="Unassembled WGS sequence"/>
</dbReference>
<dbReference type="PANTHER" id="PTHR13696:SF99">
    <property type="entry name" value="COBYRINIC ACID AC-DIAMIDE SYNTHASE"/>
    <property type="match status" value="1"/>
</dbReference>
<evidence type="ECO:0000313" key="3">
    <source>
        <dbReference type="EMBL" id="MBD2296610.1"/>
    </source>
</evidence>
<gene>
    <name evidence="3" type="ORF">H6G06_24790</name>
</gene>
<comment type="caution">
    <text evidence="3">The sequence shown here is derived from an EMBL/GenBank/DDBJ whole genome shotgun (WGS) entry which is preliminary data.</text>
</comment>
<dbReference type="InterPro" id="IPR050678">
    <property type="entry name" value="DNA_Partitioning_ATPase"/>
</dbReference>
<dbReference type="Gene3D" id="3.40.50.300">
    <property type="entry name" value="P-loop containing nucleotide triphosphate hydrolases"/>
    <property type="match status" value="2"/>
</dbReference>
<dbReference type="InterPro" id="IPR011335">
    <property type="entry name" value="Restrct_endonuc-II-like"/>
</dbReference>
<dbReference type="Pfam" id="PF01656">
    <property type="entry name" value="CbiA"/>
    <property type="match status" value="1"/>
</dbReference>
<dbReference type="GO" id="GO:0004519">
    <property type="term" value="F:endonuclease activity"/>
    <property type="evidence" value="ECO:0007669"/>
    <property type="project" value="InterPro"/>
</dbReference>
<dbReference type="SUPFAM" id="SSF52980">
    <property type="entry name" value="Restriction endonuclease-like"/>
    <property type="match status" value="1"/>
</dbReference>
<dbReference type="SUPFAM" id="SSF52540">
    <property type="entry name" value="P-loop containing nucleoside triphosphate hydrolases"/>
    <property type="match status" value="1"/>
</dbReference>
<accession>A0A926WL65</accession>
<feature type="domain" description="CobQ/CobB/MinD/ParA nucleotide binding" evidence="1">
    <location>
        <begin position="150"/>
        <end position="290"/>
    </location>
</feature>
<name>A0A926WL65_9NOST</name>
<organism evidence="3 4">
    <name type="scientific">Anabaena sphaerica FACHB-251</name>
    <dbReference type="NCBI Taxonomy" id="2692883"/>
    <lineage>
        <taxon>Bacteria</taxon>
        <taxon>Bacillati</taxon>
        <taxon>Cyanobacteriota</taxon>
        <taxon>Cyanophyceae</taxon>
        <taxon>Nostocales</taxon>
        <taxon>Nostocaceae</taxon>
        <taxon>Anabaena</taxon>
    </lineage>
</organism>
<dbReference type="InterPro" id="IPR002586">
    <property type="entry name" value="CobQ/CobB/MinD/ParA_Nub-bd_dom"/>
</dbReference>
<dbReference type="CDD" id="cd02042">
    <property type="entry name" value="ParAB_family"/>
    <property type="match status" value="1"/>
</dbReference>
<dbReference type="GO" id="GO:0003677">
    <property type="term" value="F:DNA binding"/>
    <property type="evidence" value="ECO:0007669"/>
    <property type="project" value="InterPro"/>
</dbReference>
<sequence length="384" mass="42852">MPSSLEPAEFIQDFTHFEQHVARLIHKAGWTVETAKPNQPGYDLVIKKGNLTGAVQVKWLKGNVTAPQLLKFADYLDSPEGKQFNFGWFITTKGFGGPALALIRGWDRNTKIRCAIAYENKIVEVNGPEETEETIKTDPPKKVYFGVFTCKGGVGKTTVAGHLAGALALQGFNIALVDLDPEQNLQKLVGDGVFVPNPKGVGTTIQVFDGMDWHEDAARDCQIVICDCSPALERNPIELIQKFDYCIIPTTLNPLGINKHGKVIQGTVQEIRKINKIAHLFVVVNNFKDPGIKRFQLMKQVYFGAYQQISKIDDKFHCIDPEEVCIRSSDLLYYWGIHILENPDNPGSRLAFDLIGGRCHPREDFIKLADYIETKAGLGVLRNN</sequence>
<keyword evidence="4" id="KW-1185">Reference proteome</keyword>
<dbReference type="GO" id="GO:0009307">
    <property type="term" value="P:DNA restriction-modification system"/>
    <property type="evidence" value="ECO:0007669"/>
    <property type="project" value="InterPro"/>
</dbReference>
<dbReference type="Pfam" id="PF04471">
    <property type="entry name" value="Mrr_cat"/>
    <property type="match status" value="1"/>
</dbReference>
<dbReference type="InterPro" id="IPR027417">
    <property type="entry name" value="P-loop_NTPase"/>
</dbReference>
<dbReference type="EMBL" id="JACJQU010000026">
    <property type="protein sequence ID" value="MBD2296610.1"/>
    <property type="molecule type" value="Genomic_DNA"/>
</dbReference>
<reference evidence="4" key="1">
    <citation type="journal article" date="2020" name="ISME J.">
        <title>Comparative genomics reveals insights into cyanobacterial evolution and habitat adaptation.</title>
        <authorList>
            <person name="Chen M.Y."/>
            <person name="Teng W.K."/>
            <person name="Zhao L."/>
            <person name="Hu C.X."/>
            <person name="Zhou Y.K."/>
            <person name="Han B.P."/>
            <person name="Song L.R."/>
            <person name="Shu W.S."/>
        </authorList>
    </citation>
    <scope>NUCLEOTIDE SEQUENCE [LARGE SCALE GENOMIC DNA]</scope>
    <source>
        <strain evidence="4">FACHB-251</strain>
    </source>
</reference>
<protein>
    <submittedName>
        <fullName evidence="3">AAA family ATPase</fullName>
    </submittedName>
</protein>
<feature type="domain" description="Restriction endonuclease type IV Mrr" evidence="2">
    <location>
        <begin position="16"/>
        <end position="105"/>
    </location>
</feature>
<evidence type="ECO:0000259" key="2">
    <source>
        <dbReference type="Pfam" id="PF04471"/>
    </source>
</evidence>